<feature type="domain" description="Glycosyltransferase subfamily 4-like N-terminal" evidence="1">
    <location>
        <begin position="84"/>
        <end position="178"/>
    </location>
</feature>
<organism evidence="2 3">
    <name type="scientific">Candidatus Yanofskybacteria bacterium RIFCSPLOWO2_01_FULL_49_17</name>
    <dbReference type="NCBI Taxonomy" id="1802700"/>
    <lineage>
        <taxon>Bacteria</taxon>
        <taxon>Candidatus Yanofskyibacteriota</taxon>
    </lineage>
</organism>
<gene>
    <name evidence="2" type="ORF">A2941_00625</name>
</gene>
<reference evidence="2 3" key="1">
    <citation type="journal article" date="2016" name="Nat. Commun.">
        <title>Thousands of microbial genomes shed light on interconnected biogeochemical processes in an aquifer system.</title>
        <authorList>
            <person name="Anantharaman K."/>
            <person name="Brown C.T."/>
            <person name="Hug L.A."/>
            <person name="Sharon I."/>
            <person name="Castelle C.J."/>
            <person name="Probst A.J."/>
            <person name="Thomas B.C."/>
            <person name="Singh A."/>
            <person name="Wilkins M.J."/>
            <person name="Karaoz U."/>
            <person name="Brodie E.L."/>
            <person name="Williams K.H."/>
            <person name="Hubbard S.S."/>
            <person name="Banfield J.F."/>
        </authorList>
    </citation>
    <scope>NUCLEOTIDE SEQUENCE [LARGE SCALE GENOMIC DNA]</scope>
</reference>
<comment type="caution">
    <text evidence="2">The sequence shown here is derived from an EMBL/GenBank/DDBJ whole genome shotgun (WGS) entry which is preliminary data.</text>
</comment>
<accession>A0A1F8GTR9</accession>
<dbReference type="PANTHER" id="PTHR46401">
    <property type="entry name" value="GLYCOSYLTRANSFERASE WBBK-RELATED"/>
    <property type="match status" value="1"/>
</dbReference>
<evidence type="ECO:0000313" key="3">
    <source>
        <dbReference type="Proteomes" id="UP000178444"/>
    </source>
</evidence>
<dbReference type="Pfam" id="PF13439">
    <property type="entry name" value="Glyco_transf_4"/>
    <property type="match status" value="1"/>
</dbReference>
<dbReference type="Proteomes" id="UP000178444">
    <property type="component" value="Unassembled WGS sequence"/>
</dbReference>
<evidence type="ECO:0000313" key="2">
    <source>
        <dbReference type="EMBL" id="OGN27839.1"/>
    </source>
</evidence>
<dbReference type="CDD" id="cd03801">
    <property type="entry name" value="GT4_PimA-like"/>
    <property type="match status" value="1"/>
</dbReference>
<proteinExistence type="predicted"/>
<dbReference type="PANTHER" id="PTHR46401:SF8">
    <property type="entry name" value="BLL6006 PROTEIN"/>
    <property type="match status" value="1"/>
</dbReference>
<dbReference type="Pfam" id="PF13692">
    <property type="entry name" value="Glyco_trans_1_4"/>
    <property type="match status" value="1"/>
</dbReference>
<name>A0A1F8GTR9_9BACT</name>
<dbReference type="SUPFAM" id="SSF53756">
    <property type="entry name" value="UDP-Glycosyltransferase/glycogen phosphorylase"/>
    <property type="match status" value="1"/>
</dbReference>
<dbReference type="InterPro" id="IPR028098">
    <property type="entry name" value="Glyco_trans_4-like_N"/>
</dbReference>
<protein>
    <recommendedName>
        <fullName evidence="1">Glycosyltransferase subfamily 4-like N-terminal domain-containing protein</fullName>
    </recommendedName>
</protein>
<dbReference type="GO" id="GO:0016757">
    <property type="term" value="F:glycosyltransferase activity"/>
    <property type="evidence" value="ECO:0007669"/>
    <property type="project" value="TreeGrafter"/>
</dbReference>
<sequence length="381" mass="42937">MYLFNGRLPTEKAHGLQIVKMCEAFAEDRNEVILLSAYRRNPIKQDFFSFYGLRKNFDYQKVPAIDISWLPGRLAYYIQTLLSALILVLWSKRYQGAGTIFYARDYWTLFFLSVFGPPFAAEIHDYRFKKPRRFIQLILNRAKKVIANSRGTKELLLKHYKVSGSKMLVAPNGVDLDQFNIPQSREEVRKELGFPAGIIVGHVGRLETAGMDKGVGRLIEAVSVMRHKEAILYIIGGPNNHVEYFKGKAKKLGIEQRVVFVGQVAHAIIPRYLRAMDIVVIPLDLNQHALTTSPMKLFEYMAAGKVIIASDLPGLKEIIDPTTALFFKPGDASGLALQLDRIISDPSLATSLASHSLKRAEKFSWSSRARAIKSFIESDGS</sequence>
<evidence type="ECO:0000259" key="1">
    <source>
        <dbReference type="Pfam" id="PF13439"/>
    </source>
</evidence>
<dbReference type="EMBL" id="MGKO01000006">
    <property type="protein sequence ID" value="OGN27839.1"/>
    <property type="molecule type" value="Genomic_DNA"/>
</dbReference>
<dbReference type="AlphaFoldDB" id="A0A1F8GTR9"/>
<dbReference type="Gene3D" id="3.40.50.2000">
    <property type="entry name" value="Glycogen Phosphorylase B"/>
    <property type="match status" value="2"/>
</dbReference>